<keyword evidence="2" id="KW-0812">Transmembrane</keyword>
<evidence type="ECO:0000256" key="1">
    <source>
        <dbReference type="SAM" id="MobiDB-lite"/>
    </source>
</evidence>
<dbReference type="EMBL" id="CACVKT020003764">
    <property type="protein sequence ID" value="CAC5385798.1"/>
    <property type="molecule type" value="Genomic_DNA"/>
</dbReference>
<feature type="region of interest" description="Disordered" evidence="1">
    <location>
        <begin position="162"/>
        <end position="187"/>
    </location>
</feature>
<keyword evidence="2" id="KW-1133">Transmembrane helix</keyword>
<dbReference type="Proteomes" id="UP000507470">
    <property type="component" value="Unassembled WGS sequence"/>
</dbReference>
<feature type="transmembrane region" description="Helical" evidence="2">
    <location>
        <begin position="194"/>
        <end position="216"/>
    </location>
</feature>
<gene>
    <name evidence="3" type="ORF">MCOR_21300</name>
</gene>
<accession>A0A6J8BP94</accession>
<sequence>MLYGFTKYCYPSSFEESWKKQLKTNLRFNWYNQSNTVENVTIPHSGIQENCVPVDINKGARSDDFNNIDIVSSSLQRQIIDGKDINIAALFIPNYECPQSHTVFADSIEVYDHNKYTVVHEGGHYWIFIKNVTAKDIGIPYACHCGFYYLDSILNNVSTLHSDDKDDDDKQKNFMVQTPEDKRDKGKTKDVSTIVGSCVGTLLGVLVVISIVYAVISRYKKEAGKCETIFSIHGLRQF</sequence>
<keyword evidence="4" id="KW-1185">Reference proteome</keyword>
<evidence type="ECO:0000313" key="4">
    <source>
        <dbReference type="Proteomes" id="UP000507470"/>
    </source>
</evidence>
<evidence type="ECO:0000313" key="3">
    <source>
        <dbReference type="EMBL" id="CAC5385798.1"/>
    </source>
</evidence>
<proteinExistence type="predicted"/>
<name>A0A6J8BP94_MYTCO</name>
<evidence type="ECO:0000256" key="2">
    <source>
        <dbReference type="SAM" id="Phobius"/>
    </source>
</evidence>
<reference evidence="3 4" key="1">
    <citation type="submission" date="2020-06" db="EMBL/GenBank/DDBJ databases">
        <authorList>
            <person name="Li R."/>
            <person name="Bekaert M."/>
        </authorList>
    </citation>
    <scope>NUCLEOTIDE SEQUENCE [LARGE SCALE GENOMIC DNA]</scope>
    <source>
        <strain evidence="4">wild</strain>
    </source>
</reference>
<protein>
    <submittedName>
        <fullName evidence="3">Uncharacterized protein</fullName>
    </submittedName>
</protein>
<feature type="compositionally biased region" description="Basic and acidic residues" evidence="1">
    <location>
        <begin position="162"/>
        <end position="172"/>
    </location>
</feature>
<keyword evidence="2" id="KW-0472">Membrane</keyword>
<dbReference type="OrthoDB" id="10573712at2759"/>
<organism evidence="3 4">
    <name type="scientific">Mytilus coruscus</name>
    <name type="common">Sea mussel</name>
    <dbReference type="NCBI Taxonomy" id="42192"/>
    <lineage>
        <taxon>Eukaryota</taxon>
        <taxon>Metazoa</taxon>
        <taxon>Spiralia</taxon>
        <taxon>Lophotrochozoa</taxon>
        <taxon>Mollusca</taxon>
        <taxon>Bivalvia</taxon>
        <taxon>Autobranchia</taxon>
        <taxon>Pteriomorphia</taxon>
        <taxon>Mytilida</taxon>
        <taxon>Mytiloidea</taxon>
        <taxon>Mytilidae</taxon>
        <taxon>Mytilinae</taxon>
        <taxon>Mytilus</taxon>
    </lineage>
</organism>
<dbReference type="AlphaFoldDB" id="A0A6J8BP94"/>